<comment type="subcellular location">
    <subcellularLocation>
        <location evidence="1 6">Membrane</location>
        <topology evidence="1 6">Multi-pass membrane protein</topology>
    </subcellularLocation>
</comment>
<evidence type="ECO:0000256" key="8">
    <source>
        <dbReference type="SAM" id="Phobius"/>
    </source>
</evidence>
<dbReference type="Proteomes" id="UP000290189">
    <property type="component" value="Unassembled WGS sequence"/>
</dbReference>
<comment type="similarity">
    <text evidence="2 6">Belongs to the DP1 family.</text>
</comment>
<feature type="transmembrane region" description="Helical" evidence="8">
    <location>
        <begin position="69"/>
        <end position="100"/>
    </location>
</feature>
<evidence type="ECO:0000256" key="4">
    <source>
        <dbReference type="ARBA" id="ARBA00022989"/>
    </source>
</evidence>
<dbReference type="EMBL" id="OVEO01000001">
    <property type="protein sequence ID" value="SPQ93561.1"/>
    <property type="molecule type" value="Genomic_DNA"/>
</dbReference>
<evidence type="ECO:0000256" key="3">
    <source>
        <dbReference type="ARBA" id="ARBA00022692"/>
    </source>
</evidence>
<evidence type="ECO:0008006" key="11">
    <source>
        <dbReference type="Google" id="ProtNLM"/>
    </source>
</evidence>
<proteinExistence type="inferred from homology"/>
<dbReference type="GO" id="GO:0016020">
    <property type="term" value="C:membrane"/>
    <property type="evidence" value="ECO:0007669"/>
    <property type="project" value="UniProtKB-SubCell"/>
</dbReference>
<reference evidence="9 10" key="1">
    <citation type="submission" date="2018-03" db="EMBL/GenBank/DDBJ databases">
        <authorList>
            <person name="Fogelqvist J."/>
        </authorList>
    </citation>
    <scope>NUCLEOTIDE SEQUENCE [LARGE SCALE GENOMIC DNA]</scope>
</reference>
<dbReference type="Pfam" id="PF03134">
    <property type="entry name" value="TB2_DP1_HVA22"/>
    <property type="match status" value="1"/>
</dbReference>
<dbReference type="AlphaFoldDB" id="A0A3P3Y041"/>
<evidence type="ECO:0000256" key="1">
    <source>
        <dbReference type="ARBA" id="ARBA00004141"/>
    </source>
</evidence>
<dbReference type="PANTHER" id="PTHR12300:SF161">
    <property type="entry name" value="RECEPTOR EXPRESSION-ENHANCING PROTEIN"/>
    <property type="match status" value="1"/>
</dbReference>
<name>A0A3P3Y041_PLABS</name>
<evidence type="ECO:0000256" key="5">
    <source>
        <dbReference type="ARBA" id="ARBA00023136"/>
    </source>
</evidence>
<dbReference type="InterPro" id="IPR004345">
    <property type="entry name" value="TB2_DP1_HVA22"/>
</dbReference>
<evidence type="ECO:0000256" key="2">
    <source>
        <dbReference type="ARBA" id="ARBA00008573"/>
    </source>
</evidence>
<keyword evidence="4 8" id="KW-1133">Transmembrane helix</keyword>
<sequence length="206" mass="22756">MRETESGSSGHQGRQVRAGEREMSIVQGASRQFEAVKADSLSTLKALDARLGKVDLLTKIEKQTKIKPLHLVGGAAVLAFLFLLFGIGSSAVCNLAGFVYPLYASFTALKSPQKDDDTFWLTYWVVFSFFGVVESFMDLTIGWLPFYHLFKVAILVWSFLPQTRGAQIVFVNFIDPVMAHLPAFTSTVNLNVQRSTAAAKEGKKVE</sequence>
<keyword evidence="9" id="KW-0496">Mitochondrion</keyword>
<geneLocation type="mitochondrion" evidence="9"/>
<evidence type="ECO:0000313" key="9">
    <source>
        <dbReference type="EMBL" id="SPQ93561.1"/>
    </source>
</evidence>
<gene>
    <name evidence="9" type="ORF">PLBR_LOCUS776</name>
</gene>
<feature type="compositionally biased region" description="Polar residues" evidence="7">
    <location>
        <begin position="1"/>
        <end position="12"/>
    </location>
</feature>
<organism evidence="9 10">
    <name type="scientific">Plasmodiophora brassicae</name>
    <name type="common">Clubroot disease agent</name>
    <dbReference type="NCBI Taxonomy" id="37360"/>
    <lineage>
        <taxon>Eukaryota</taxon>
        <taxon>Sar</taxon>
        <taxon>Rhizaria</taxon>
        <taxon>Endomyxa</taxon>
        <taxon>Phytomyxea</taxon>
        <taxon>Plasmodiophorida</taxon>
        <taxon>Plasmodiophoridae</taxon>
        <taxon>Plasmodiophora</taxon>
    </lineage>
</organism>
<feature type="region of interest" description="Disordered" evidence="7">
    <location>
        <begin position="1"/>
        <end position="20"/>
    </location>
</feature>
<accession>A0A3P3Y041</accession>
<evidence type="ECO:0000256" key="6">
    <source>
        <dbReference type="RuleBase" id="RU362006"/>
    </source>
</evidence>
<evidence type="ECO:0000313" key="10">
    <source>
        <dbReference type="Proteomes" id="UP000290189"/>
    </source>
</evidence>
<keyword evidence="3 8" id="KW-0812">Transmembrane</keyword>
<keyword evidence="5 8" id="KW-0472">Membrane</keyword>
<evidence type="ECO:0000256" key="7">
    <source>
        <dbReference type="SAM" id="MobiDB-lite"/>
    </source>
</evidence>
<protein>
    <recommendedName>
        <fullName evidence="11">Receptor expression-enhancing protein</fullName>
    </recommendedName>
</protein>
<dbReference type="PANTHER" id="PTHR12300">
    <property type="entry name" value="HVA22-LIKE PROTEINS"/>
    <property type="match status" value="1"/>
</dbReference>